<dbReference type="EMBL" id="GL379979">
    <property type="protein sequence ID" value="EGT40004.1"/>
    <property type="molecule type" value="Genomic_DNA"/>
</dbReference>
<reference evidence="2" key="1">
    <citation type="submission" date="2011-07" db="EMBL/GenBank/DDBJ databases">
        <authorList>
            <consortium name="Caenorhabditis brenneri Sequencing and Analysis Consortium"/>
            <person name="Wilson R.K."/>
        </authorList>
    </citation>
    <scope>NUCLEOTIDE SEQUENCE [LARGE SCALE GENOMIC DNA]</scope>
    <source>
        <strain evidence="2">PB2801</strain>
    </source>
</reference>
<accession>G0NYB5</accession>
<dbReference type="InParanoid" id="G0NYB5"/>
<keyword evidence="2" id="KW-1185">Reference proteome</keyword>
<dbReference type="STRING" id="135651.G0NYB5"/>
<proteinExistence type="predicted"/>
<dbReference type="AlphaFoldDB" id="G0NYB5"/>
<evidence type="ECO:0000313" key="1">
    <source>
        <dbReference type="EMBL" id="EGT40004.1"/>
    </source>
</evidence>
<dbReference type="Gene3D" id="6.10.140.1230">
    <property type="match status" value="1"/>
</dbReference>
<dbReference type="Proteomes" id="UP000008068">
    <property type="component" value="Unassembled WGS sequence"/>
</dbReference>
<gene>
    <name evidence="1" type="ORF">CAEBREN_07346</name>
</gene>
<protein>
    <submittedName>
        <fullName evidence="1">Uncharacterized protein</fullName>
    </submittedName>
</protein>
<evidence type="ECO:0000313" key="2">
    <source>
        <dbReference type="Proteomes" id="UP000008068"/>
    </source>
</evidence>
<sequence length="214" mass="24968">MEKSISKNFVYDYKLDEYHKIRMFICGKQIVFLDDPDTTYGEYDDEEKVSCLSSADSNHREYDADVDHDYERDYAEFKKKVKNEWKYDLYTYTGLPSTLGQRALPPIPTLRRFKKMDEEKKVPIKLHETFLTLGGLYKSNEIRELDHKRQRMEVQKKKIIADIKAMAKKNQMGSEKVMTKDVAIEIAGGDEETDQIVNQVLDELGIQMGEEMAG</sequence>
<name>G0NYB5_CAEBE</name>
<dbReference type="HOGENOM" id="CLU_1289969_0_0_1"/>
<organism evidence="2">
    <name type="scientific">Caenorhabditis brenneri</name>
    <name type="common">Nematode worm</name>
    <dbReference type="NCBI Taxonomy" id="135651"/>
    <lineage>
        <taxon>Eukaryota</taxon>
        <taxon>Metazoa</taxon>
        <taxon>Ecdysozoa</taxon>
        <taxon>Nematoda</taxon>
        <taxon>Chromadorea</taxon>
        <taxon>Rhabditida</taxon>
        <taxon>Rhabditina</taxon>
        <taxon>Rhabditomorpha</taxon>
        <taxon>Rhabditoidea</taxon>
        <taxon>Rhabditidae</taxon>
        <taxon>Peloderinae</taxon>
        <taxon>Caenorhabditis</taxon>
    </lineage>
</organism>